<dbReference type="Ensembl" id="ENSPCLT00000007198.1">
    <property type="protein sequence ID" value="ENSPCLP00000005147.1"/>
    <property type="gene ID" value="ENSPCLG00000004402.1"/>
</dbReference>
<dbReference type="InterPro" id="IPR001950">
    <property type="entry name" value="SUI1"/>
</dbReference>
<dbReference type="PANTHER" id="PTHR10388">
    <property type="entry name" value="EUKARYOTIC TRANSLATION INITIATION FACTOR SUI1"/>
    <property type="match status" value="1"/>
</dbReference>
<reference evidence="8" key="1">
    <citation type="submission" date="2025-08" db="UniProtKB">
        <authorList>
            <consortium name="Ensembl"/>
        </authorList>
    </citation>
    <scope>IDENTIFICATION</scope>
</reference>
<keyword evidence="3" id="KW-0597">Phosphoprotein</keyword>
<organism evidence="8 9">
    <name type="scientific">Phasianus colchicus</name>
    <name type="common">Common pheasant</name>
    <dbReference type="NCBI Taxonomy" id="9054"/>
    <lineage>
        <taxon>Eukaryota</taxon>
        <taxon>Metazoa</taxon>
        <taxon>Chordata</taxon>
        <taxon>Craniata</taxon>
        <taxon>Vertebrata</taxon>
        <taxon>Euteleostomi</taxon>
        <taxon>Archelosauria</taxon>
        <taxon>Archosauria</taxon>
        <taxon>Dinosauria</taxon>
        <taxon>Saurischia</taxon>
        <taxon>Theropoda</taxon>
        <taxon>Coelurosauria</taxon>
        <taxon>Aves</taxon>
        <taxon>Neognathae</taxon>
        <taxon>Galloanserae</taxon>
        <taxon>Galliformes</taxon>
        <taxon>Phasianidae</taxon>
        <taxon>Phasianinae</taxon>
        <taxon>Phasianus</taxon>
    </lineage>
</organism>
<keyword evidence="5" id="KW-0007">Acetylation</keyword>
<evidence type="ECO:0000256" key="5">
    <source>
        <dbReference type="ARBA" id="ARBA00022990"/>
    </source>
</evidence>
<dbReference type="PROSITE" id="PS50296">
    <property type="entry name" value="SUI1"/>
    <property type="match status" value="1"/>
</dbReference>
<name>A0A669P8C7_PHACC</name>
<accession>A0A669P8C7</accession>
<evidence type="ECO:0000313" key="8">
    <source>
        <dbReference type="Ensembl" id="ENSPCLP00000005147.1"/>
    </source>
</evidence>
<gene>
    <name evidence="8" type="primary">EIF1B</name>
</gene>
<sequence length="200" mass="22460">MSSIQNLQSFDPFADATKGDDLLPAGTEDYIHIRIQQRNGRKTLTTVQGIADDYDKKKLVKAFKKKFACNGTVIEHPEYGEVIQLQGDQRKNICQFLLEITELLLKDIGLLREGTSHGVCKLVSFLEQSHSETKSLFSNTGRRQQRTAPSQQNSLAKPKATATLIPDAQLACCKEETFAYVERSASEEEIEEILRSSSFF</sequence>
<dbReference type="SUPFAM" id="SSF55159">
    <property type="entry name" value="eIF1-like"/>
    <property type="match status" value="1"/>
</dbReference>
<evidence type="ECO:0000256" key="6">
    <source>
        <dbReference type="SAM" id="MobiDB-lite"/>
    </source>
</evidence>
<evidence type="ECO:0000256" key="4">
    <source>
        <dbReference type="ARBA" id="ARBA00022917"/>
    </source>
</evidence>
<evidence type="ECO:0000259" key="7">
    <source>
        <dbReference type="PROSITE" id="PS50296"/>
    </source>
</evidence>
<dbReference type="GO" id="GO:0080090">
    <property type="term" value="P:regulation of primary metabolic process"/>
    <property type="evidence" value="ECO:0007669"/>
    <property type="project" value="UniProtKB-ARBA"/>
</dbReference>
<dbReference type="Proteomes" id="UP000472261">
    <property type="component" value="Unplaced"/>
</dbReference>
<dbReference type="GO" id="GO:0003743">
    <property type="term" value="F:translation initiation factor activity"/>
    <property type="evidence" value="ECO:0007669"/>
    <property type="project" value="UniProtKB-KW"/>
</dbReference>
<keyword evidence="9" id="KW-1185">Reference proteome</keyword>
<evidence type="ECO:0000256" key="3">
    <source>
        <dbReference type="ARBA" id="ARBA00022553"/>
    </source>
</evidence>
<dbReference type="GO" id="GO:0010468">
    <property type="term" value="P:regulation of gene expression"/>
    <property type="evidence" value="ECO:0007669"/>
    <property type="project" value="UniProtKB-ARBA"/>
</dbReference>
<reference evidence="8" key="2">
    <citation type="submission" date="2025-09" db="UniProtKB">
        <authorList>
            <consortium name="Ensembl"/>
        </authorList>
    </citation>
    <scope>IDENTIFICATION</scope>
</reference>
<protein>
    <submittedName>
        <fullName evidence="8">Eukaryotic translation initiation factor 1B</fullName>
    </submittedName>
</protein>
<dbReference type="InterPro" id="IPR005874">
    <property type="entry name" value="SUI1_euk"/>
</dbReference>
<feature type="domain" description="SUI1" evidence="7">
    <location>
        <begin position="31"/>
        <end position="101"/>
    </location>
</feature>
<dbReference type="AlphaFoldDB" id="A0A669P8C7"/>
<dbReference type="CDD" id="cd11566">
    <property type="entry name" value="eIF1_SUI1"/>
    <property type="match status" value="1"/>
</dbReference>
<keyword evidence="2" id="KW-0396">Initiation factor</keyword>
<keyword evidence="4" id="KW-0648">Protein biosynthesis</keyword>
<evidence type="ECO:0000313" key="9">
    <source>
        <dbReference type="Proteomes" id="UP000472261"/>
    </source>
</evidence>
<feature type="compositionally biased region" description="Polar residues" evidence="6">
    <location>
        <begin position="135"/>
        <end position="155"/>
    </location>
</feature>
<proteinExistence type="inferred from homology"/>
<dbReference type="InterPro" id="IPR036877">
    <property type="entry name" value="SUI1_dom_sf"/>
</dbReference>
<comment type="similarity">
    <text evidence="1">Belongs to the SUI1 family.</text>
</comment>
<dbReference type="Gene3D" id="3.30.780.10">
    <property type="entry name" value="SUI1-like domain"/>
    <property type="match status" value="1"/>
</dbReference>
<dbReference type="FunFam" id="3.30.780.10:FF:000003">
    <property type="entry name" value="Eukaryotic translation initiation factor 1b"/>
    <property type="match status" value="1"/>
</dbReference>
<evidence type="ECO:0000256" key="1">
    <source>
        <dbReference type="ARBA" id="ARBA00005422"/>
    </source>
</evidence>
<dbReference type="Pfam" id="PF01253">
    <property type="entry name" value="SUI1"/>
    <property type="match status" value="1"/>
</dbReference>
<dbReference type="NCBIfam" id="TIGR01160">
    <property type="entry name" value="SUI1_MOF2"/>
    <property type="match status" value="1"/>
</dbReference>
<feature type="region of interest" description="Disordered" evidence="6">
    <location>
        <begin position="135"/>
        <end position="158"/>
    </location>
</feature>
<evidence type="ECO:0000256" key="2">
    <source>
        <dbReference type="ARBA" id="ARBA00022540"/>
    </source>
</evidence>